<evidence type="ECO:0000313" key="3">
    <source>
        <dbReference type="EMBL" id="PIX74135.1"/>
    </source>
</evidence>
<dbReference type="SUPFAM" id="SSF88723">
    <property type="entry name" value="PIN domain-like"/>
    <property type="match status" value="1"/>
</dbReference>
<evidence type="ECO:0000259" key="2">
    <source>
        <dbReference type="Pfam" id="PF01850"/>
    </source>
</evidence>
<dbReference type="Pfam" id="PF01850">
    <property type="entry name" value="PIN"/>
    <property type="match status" value="1"/>
</dbReference>
<keyword evidence="1" id="KW-0472">Membrane</keyword>
<comment type="caution">
    <text evidence="3">The sequence shown here is derived from an EMBL/GenBank/DDBJ whole genome shotgun (WGS) entry which is preliminary data.</text>
</comment>
<keyword evidence="1" id="KW-0812">Transmembrane</keyword>
<sequence length="139" mass="16872">MFYPAVIKTYFVNTNYFLRLLIKDNNQQYQVAYLFFKKAADYKIRVLTSTVVIFEIFWVLSSFYQKQKKQVISLLENILKMDFVEIEHRQTLIEALELYSHNFLDFEDCYYIIFAKNFSANLVTFDQKINKMMKLYKTE</sequence>
<accession>A0A2M7M0Y5</accession>
<proteinExistence type="predicted"/>
<keyword evidence="1" id="KW-1133">Transmembrane helix</keyword>
<feature type="domain" description="PIN" evidence="2">
    <location>
        <begin position="10"/>
        <end position="132"/>
    </location>
</feature>
<name>A0A2M7M0Y5_9BACT</name>
<dbReference type="AlphaFoldDB" id="A0A2M7M0Y5"/>
<evidence type="ECO:0000313" key="4">
    <source>
        <dbReference type="Proteomes" id="UP000229708"/>
    </source>
</evidence>
<dbReference type="InterPro" id="IPR002716">
    <property type="entry name" value="PIN_dom"/>
</dbReference>
<dbReference type="Proteomes" id="UP000229708">
    <property type="component" value="Unassembled WGS sequence"/>
</dbReference>
<feature type="transmembrane region" description="Helical" evidence="1">
    <location>
        <begin position="44"/>
        <end position="64"/>
    </location>
</feature>
<dbReference type="Gene3D" id="3.40.50.1010">
    <property type="entry name" value="5'-nuclease"/>
    <property type="match status" value="1"/>
</dbReference>
<evidence type="ECO:0000256" key="1">
    <source>
        <dbReference type="SAM" id="Phobius"/>
    </source>
</evidence>
<reference evidence="4" key="1">
    <citation type="submission" date="2017-09" db="EMBL/GenBank/DDBJ databases">
        <title>Depth-based differentiation of microbial function through sediment-hosted aquifers and enrichment of novel symbionts in the deep terrestrial subsurface.</title>
        <authorList>
            <person name="Probst A.J."/>
            <person name="Ladd B."/>
            <person name="Jarett J.K."/>
            <person name="Geller-Mcgrath D.E."/>
            <person name="Sieber C.M.K."/>
            <person name="Emerson J.B."/>
            <person name="Anantharaman K."/>
            <person name="Thomas B.C."/>
            <person name="Malmstrom R."/>
            <person name="Stieglmeier M."/>
            <person name="Klingl A."/>
            <person name="Woyke T."/>
            <person name="Ryan C.M."/>
            <person name="Banfield J.F."/>
        </authorList>
    </citation>
    <scope>NUCLEOTIDE SEQUENCE [LARGE SCALE GENOMIC DNA]</scope>
</reference>
<dbReference type="InterPro" id="IPR029060">
    <property type="entry name" value="PIN-like_dom_sf"/>
</dbReference>
<organism evidence="3 4">
    <name type="scientific">Candidatus Roizmanbacteria bacterium CG_4_10_14_3_um_filter_33_21</name>
    <dbReference type="NCBI Taxonomy" id="1974830"/>
    <lineage>
        <taxon>Bacteria</taxon>
        <taxon>Candidatus Roizmaniibacteriota</taxon>
    </lineage>
</organism>
<gene>
    <name evidence="3" type="ORF">COZ39_00970</name>
</gene>
<protein>
    <recommendedName>
        <fullName evidence="2">PIN domain-containing protein</fullName>
    </recommendedName>
</protein>
<dbReference type="EMBL" id="PFJI01000045">
    <property type="protein sequence ID" value="PIX74135.1"/>
    <property type="molecule type" value="Genomic_DNA"/>
</dbReference>